<dbReference type="HOGENOM" id="CLU_1210486_0_0_1"/>
<organism evidence="1 2">
    <name type="scientific">Talaromyces stipitatus (strain ATCC 10500 / CBS 375.48 / QM 6759 / NRRL 1006)</name>
    <name type="common">Penicillium stipitatum</name>
    <dbReference type="NCBI Taxonomy" id="441959"/>
    <lineage>
        <taxon>Eukaryota</taxon>
        <taxon>Fungi</taxon>
        <taxon>Dikarya</taxon>
        <taxon>Ascomycota</taxon>
        <taxon>Pezizomycotina</taxon>
        <taxon>Eurotiomycetes</taxon>
        <taxon>Eurotiomycetidae</taxon>
        <taxon>Eurotiales</taxon>
        <taxon>Trichocomaceae</taxon>
        <taxon>Talaromyces</taxon>
        <taxon>Talaromyces sect. Talaromyces</taxon>
    </lineage>
</organism>
<evidence type="ECO:0000313" key="1">
    <source>
        <dbReference type="EMBL" id="EED22517.1"/>
    </source>
</evidence>
<evidence type="ECO:0000313" key="2">
    <source>
        <dbReference type="Proteomes" id="UP000001745"/>
    </source>
</evidence>
<protein>
    <submittedName>
        <fullName evidence="1">Uncharacterized protein</fullName>
    </submittedName>
</protein>
<accession>B8LU45</accession>
<dbReference type="AlphaFoldDB" id="B8LU45"/>
<dbReference type="Proteomes" id="UP000001745">
    <property type="component" value="Unassembled WGS sequence"/>
</dbReference>
<dbReference type="STRING" id="441959.B8LU45"/>
<dbReference type="InParanoid" id="B8LU45"/>
<reference evidence="2" key="1">
    <citation type="journal article" date="2015" name="Genome Announc.">
        <title>Genome sequence of the AIDS-associated pathogen Penicillium marneffei (ATCC18224) and its near taxonomic relative Talaromyces stipitatus (ATCC10500).</title>
        <authorList>
            <person name="Nierman W.C."/>
            <person name="Fedorova-Abrams N.D."/>
            <person name="Andrianopoulos A."/>
        </authorList>
    </citation>
    <scope>NUCLEOTIDE SEQUENCE [LARGE SCALE GENOMIC DNA]</scope>
    <source>
        <strain evidence="2">ATCC 10500 / CBS 375.48 / QM 6759 / NRRL 1006</strain>
    </source>
</reference>
<proteinExistence type="predicted"/>
<keyword evidence="2" id="KW-1185">Reference proteome</keyword>
<dbReference type="EMBL" id="EQ962652">
    <property type="protein sequence ID" value="EED22517.1"/>
    <property type="molecule type" value="Genomic_DNA"/>
</dbReference>
<dbReference type="GeneID" id="8101273"/>
<dbReference type="RefSeq" id="XP_002339904.1">
    <property type="nucleotide sequence ID" value="XM_002339863.1"/>
</dbReference>
<gene>
    <name evidence="1" type="ORF">TSTA_060150</name>
</gene>
<dbReference type="VEuPathDB" id="FungiDB:TSTA_060150"/>
<dbReference type="OrthoDB" id="4321627at2759"/>
<sequence>MEQRRQMRKTGASEVLLEVQMKEKVTREFFQQDWSLILSKFQLKADDDPRLVGLLPMIKDEGLLEAQLRRLLASRHLALKEERWLQENLPWPPDNIASIPNAYRRGPDFLRNEGLSGHIQYAAVNGLSLGQRSRRLENDVRSEGIAFALLPVFSKLSHLDSSQEKELNKKLQDERTGFWKWNPSIIYHERKYVRPSNAIPHRYSGVSYPEEYAAFRRGYVASKGASQDE</sequence>
<name>B8LU45_TALSN</name>